<dbReference type="GO" id="GO:0009733">
    <property type="term" value="P:response to auxin"/>
    <property type="evidence" value="ECO:0007669"/>
    <property type="project" value="InterPro"/>
</dbReference>
<dbReference type="Proteomes" id="UP000008021">
    <property type="component" value="Chromosome 3"/>
</dbReference>
<sequence>MWRRKSSGCGVSPAGASPRRGGGDDDECKVFPRGYVPMVAAGGDGGDGERVLVPVRLLADPCIAELLDMAAQQYGYDQPGVLRVPCDGERLRRAVEGALRKGGGQRKSSGCGVSPAGASPRRGGGDDDECKVFPRGYVPMVAAGGDGGDGERVLVPVRLLADPCIAELLDMAAQQYGYDQPGVLRVPCDGERLRRAVEGALRKGGGHAGQTIKPPPSPSSCLQEI</sequence>
<dbReference type="AlphaFoldDB" id="A0A0E0D483"/>
<proteinExistence type="inferred from homology"/>
<dbReference type="EnsemblPlants" id="OMERI03G24960.1">
    <property type="protein sequence ID" value="OMERI03G24960.1"/>
    <property type="gene ID" value="OMERI03G24960"/>
</dbReference>
<reference evidence="3" key="2">
    <citation type="submission" date="2018-05" db="EMBL/GenBank/DDBJ databases">
        <title>OmerRS3 (Oryza meridionalis Reference Sequence Version 3).</title>
        <authorList>
            <person name="Zhang J."/>
            <person name="Kudrna D."/>
            <person name="Lee S."/>
            <person name="Talag J."/>
            <person name="Welchert J."/>
            <person name="Wing R.A."/>
        </authorList>
    </citation>
    <scope>NUCLEOTIDE SEQUENCE [LARGE SCALE GENOMIC DNA]</scope>
    <source>
        <strain evidence="3">cv. OR44</strain>
    </source>
</reference>
<evidence type="ECO:0000313" key="3">
    <source>
        <dbReference type="EnsemblPlants" id="OMERI03G24960.1"/>
    </source>
</evidence>
<dbReference type="STRING" id="40149.A0A0E0D483"/>
<protein>
    <recommendedName>
        <fullName evidence="5">Auxin responsive protein</fullName>
    </recommendedName>
</protein>
<name>A0A0E0D483_9ORYZ</name>
<evidence type="ECO:0000256" key="2">
    <source>
        <dbReference type="SAM" id="MobiDB-lite"/>
    </source>
</evidence>
<dbReference type="Gramene" id="OMERI03G24960.1">
    <property type="protein sequence ID" value="OMERI03G24960.1"/>
    <property type="gene ID" value="OMERI03G24960"/>
</dbReference>
<dbReference type="PANTHER" id="PTHR31374">
    <property type="entry name" value="AUXIN-INDUCED PROTEIN-LIKE-RELATED"/>
    <property type="match status" value="1"/>
</dbReference>
<keyword evidence="4" id="KW-1185">Reference proteome</keyword>
<organism evidence="3">
    <name type="scientific">Oryza meridionalis</name>
    <dbReference type="NCBI Taxonomy" id="40149"/>
    <lineage>
        <taxon>Eukaryota</taxon>
        <taxon>Viridiplantae</taxon>
        <taxon>Streptophyta</taxon>
        <taxon>Embryophyta</taxon>
        <taxon>Tracheophyta</taxon>
        <taxon>Spermatophyta</taxon>
        <taxon>Magnoliopsida</taxon>
        <taxon>Liliopsida</taxon>
        <taxon>Poales</taxon>
        <taxon>Poaceae</taxon>
        <taxon>BOP clade</taxon>
        <taxon>Oryzoideae</taxon>
        <taxon>Oryzeae</taxon>
        <taxon>Oryzinae</taxon>
        <taxon>Oryza</taxon>
    </lineage>
</organism>
<feature type="region of interest" description="Disordered" evidence="2">
    <location>
        <begin position="202"/>
        <end position="225"/>
    </location>
</feature>
<comment type="similarity">
    <text evidence="1">Belongs to the ARG7 family.</text>
</comment>
<accession>A0A0E0D483</accession>
<dbReference type="InterPro" id="IPR003676">
    <property type="entry name" value="SAUR_fam"/>
</dbReference>
<dbReference type="PANTHER" id="PTHR31374:SF261">
    <property type="entry name" value="OS01G0768333 PROTEIN"/>
    <property type="match status" value="1"/>
</dbReference>
<dbReference type="Pfam" id="PF02519">
    <property type="entry name" value="Auxin_inducible"/>
    <property type="match status" value="2"/>
</dbReference>
<feature type="region of interest" description="Disordered" evidence="2">
    <location>
        <begin position="1"/>
        <end position="26"/>
    </location>
</feature>
<dbReference type="eggNOG" id="ENOG502S8WQ">
    <property type="taxonomic scope" value="Eukaryota"/>
</dbReference>
<reference evidence="3" key="1">
    <citation type="submission" date="2015-04" db="UniProtKB">
        <authorList>
            <consortium name="EnsemblPlants"/>
        </authorList>
    </citation>
    <scope>IDENTIFICATION</scope>
</reference>
<evidence type="ECO:0000313" key="4">
    <source>
        <dbReference type="Proteomes" id="UP000008021"/>
    </source>
</evidence>
<evidence type="ECO:0000256" key="1">
    <source>
        <dbReference type="ARBA" id="ARBA00006974"/>
    </source>
</evidence>
<feature type="region of interest" description="Disordered" evidence="2">
    <location>
        <begin position="98"/>
        <end position="129"/>
    </location>
</feature>
<evidence type="ECO:0008006" key="5">
    <source>
        <dbReference type="Google" id="ProtNLM"/>
    </source>
</evidence>
<dbReference type="HOGENOM" id="CLU_075177_0_0_1"/>